<dbReference type="InterPro" id="IPR016174">
    <property type="entry name" value="Di-haem_cyt_TM"/>
</dbReference>
<evidence type="ECO:0000256" key="11">
    <source>
        <dbReference type="ARBA" id="ARBA00023136"/>
    </source>
</evidence>
<comment type="caution">
    <text evidence="15">The sequence shown here is derived from an EMBL/GenBank/DDBJ whole genome shotgun (WGS) entry which is preliminary data.</text>
</comment>
<dbReference type="STRING" id="60547.GCA_000751215_05053"/>
<dbReference type="GO" id="GO:0020037">
    <property type="term" value="F:heme binding"/>
    <property type="evidence" value="ECO:0007669"/>
    <property type="project" value="TreeGrafter"/>
</dbReference>
<evidence type="ECO:0000256" key="4">
    <source>
        <dbReference type="ARBA" id="ARBA00022475"/>
    </source>
</evidence>
<evidence type="ECO:0000256" key="2">
    <source>
        <dbReference type="ARBA" id="ARBA00004651"/>
    </source>
</evidence>
<keyword evidence="16" id="KW-1185">Reference proteome</keyword>
<sequence>MQSSGRAPSYSKPAMFFHWATAVLIVVGLVAINIRGPKGSDSRLLWNSVHIWAGSLILGLSILRLLWRLWHGSPTELAHSPIQLFMARLVHLALYLLIFVQPLLGIAMVNTGGNAVTLAGIGWHIKLFGADPIAHQFFHDAHFLVGNAAYWLIGLHTLAALAHHVVFKDATLTRMTLFARDE</sequence>
<evidence type="ECO:0000313" key="15">
    <source>
        <dbReference type="EMBL" id="KDR37897.1"/>
    </source>
</evidence>
<dbReference type="Proteomes" id="UP000027466">
    <property type="component" value="Unassembled WGS sequence"/>
</dbReference>
<comment type="similarity">
    <text evidence="12">Belongs to the cytochrome b561 family.</text>
</comment>
<evidence type="ECO:0000256" key="5">
    <source>
        <dbReference type="ARBA" id="ARBA00022617"/>
    </source>
</evidence>
<dbReference type="GO" id="GO:0005886">
    <property type="term" value="C:plasma membrane"/>
    <property type="evidence" value="ECO:0007669"/>
    <property type="project" value="UniProtKB-SubCell"/>
</dbReference>
<keyword evidence="3" id="KW-0813">Transport</keyword>
<protein>
    <submittedName>
        <fullName evidence="15">Cytochrome B561</fullName>
    </submittedName>
</protein>
<evidence type="ECO:0000256" key="9">
    <source>
        <dbReference type="ARBA" id="ARBA00022989"/>
    </source>
</evidence>
<evidence type="ECO:0000313" key="16">
    <source>
        <dbReference type="Proteomes" id="UP000027466"/>
    </source>
</evidence>
<evidence type="ECO:0000256" key="8">
    <source>
        <dbReference type="ARBA" id="ARBA00022982"/>
    </source>
</evidence>
<dbReference type="SUPFAM" id="SSF81342">
    <property type="entry name" value="Transmembrane di-heme cytochromes"/>
    <property type="match status" value="1"/>
</dbReference>
<keyword evidence="10" id="KW-0408">Iron</keyword>
<dbReference type="InterPro" id="IPR011577">
    <property type="entry name" value="Cyt_b561_bac/Ni-Hgenase"/>
</dbReference>
<feature type="transmembrane region" description="Helical" evidence="13">
    <location>
        <begin position="16"/>
        <end position="34"/>
    </location>
</feature>
<reference evidence="15 16" key="1">
    <citation type="submission" date="2014-03" db="EMBL/GenBank/DDBJ databases">
        <title>Draft Genome Sequences of Four Burkholderia Strains.</title>
        <authorList>
            <person name="Liu X.Y."/>
            <person name="Li C.X."/>
            <person name="Xu J.H."/>
        </authorList>
    </citation>
    <scope>NUCLEOTIDE SEQUENCE [LARGE SCALE GENOMIC DNA]</scope>
    <source>
        <strain evidence="15 16">DSM 50014</strain>
    </source>
</reference>
<dbReference type="GO" id="GO:0022904">
    <property type="term" value="P:respiratory electron transport chain"/>
    <property type="evidence" value="ECO:0007669"/>
    <property type="project" value="InterPro"/>
</dbReference>
<dbReference type="AlphaFoldDB" id="A0A069PBM0"/>
<name>A0A069PBM0_9BURK</name>
<evidence type="ECO:0000256" key="1">
    <source>
        <dbReference type="ARBA" id="ARBA00001970"/>
    </source>
</evidence>
<comment type="subcellular location">
    <subcellularLocation>
        <location evidence="2">Cell membrane</location>
        <topology evidence="2">Multi-pass membrane protein</topology>
    </subcellularLocation>
</comment>
<evidence type="ECO:0000256" key="10">
    <source>
        <dbReference type="ARBA" id="ARBA00023004"/>
    </source>
</evidence>
<keyword evidence="5" id="KW-0349">Heme</keyword>
<dbReference type="GO" id="GO:0009055">
    <property type="term" value="F:electron transfer activity"/>
    <property type="evidence" value="ECO:0007669"/>
    <property type="project" value="InterPro"/>
</dbReference>
<feature type="domain" description="Cytochrome b561 bacterial/Ni-hydrogenase" evidence="14">
    <location>
        <begin position="10"/>
        <end position="176"/>
    </location>
</feature>
<keyword evidence="11 13" id="KW-0472">Membrane</keyword>
<gene>
    <name evidence="15" type="ORF">BG61_05800</name>
</gene>
<proteinExistence type="inferred from homology"/>
<keyword evidence="9 13" id="KW-1133">Transmembrane helix</keyword>
<comment type="cofactor">
    <cofactor evidence="1">
        <name>heme b</name>
        <dbReference type="ChEBI" id="CHEBI:60344"/>
    </cofactor>
</comment>
<feature type="transmembrane region" description="Helical" evidence="13">
    <location>
        <begin position="49"/>
        <end position="67"/>
    </location>
</feature>
<accession>A0A069PBM0</accession>
<dbReference type="InterPro" id="IPR052168">
    <property type="entry name" value="Cytochrome_b561_oxidase"/>
</dbReference>
<keyword evidence="6 13" id="KW-0812">Transmembrane</keyword>
<dbReference type="PANTHER" id="PTHR30529:SF3">
    <property type="entry name" value="CYTOCHROME B561 HOMOLOG 1"/>
    <property type="match status" value="1"/>
</dbReference>
<keyword evidence="7" id="KW-0479">Metal-binding</keyword>
<dbReference type="PANTHER" id="PTHR30529">
    <property type="entry name" value="CYTOCHROME B561"/>
    <property type="match status" value="1"/>
</dbReference>
<keyword evidence="8" id="KW-0249">Electron transport</keyword>
<evidence type="ECO:0000256" key="3">
    <source>
        <dbReference type="ARBA" id="ARBA00022448"/>
    </source>
</evidence>
<dbReference type="RefSeq" id="WP_035936929.1">
    <property type="nucleotide sequence ID" value="NZ_CADFFX010000058.1"/>
</dbReference>
<dbReference type="EMBL" id="JFHC01000125">
    <property type="protein sequence ID" value="KDR37897.1"/>
    <property type="molecule type" value="Genomic_DNA"/>
</dbReference>
<feature type="transmembrane region" description="Helical" evidence="13">
    <location>
        <begin position="148"/>
        <end position="167"/>
    </location>
</feature>
<dbReference type="Pfam" id="PF01292">
    <property type="entry name" value="Ni_hydr_CYTB"/>
    <property type="match status" value="1"/>
</dbReference>
<organism evidence="15 16">
    <name type="scientific">Caballeronia glathei</name>
    <dbReference type="NCBI Taxonomy" id="60547"/>
    <lineage>
        <taxon>Bacteria</taxon>
        <taxon>Pseudomonadati</taxon>
        <taxon>Pseudomonadota</taxon>
        <taxon>Betaproteobacteria</taxon>
        <taxon>Burkholderiales</taxon>
        <taxon>Burkholderiaceae</taxon>
        <taxon>Caballeronia</taxon>
    </lineage>
</organism>
<evidence type="ECO:0000256" key="13">
    <source>
        <dbReference type="SAM" id="Phobius"/>
    </source>
</evidence>
<evidence type="ECO:0000256" key="6">
    <source>
        <dbReference type="ARBA" id="ARBA00022692"/>
    </source>
</evidence>
<evidence type="ECO:0000256" key="7">
    <source>
        <dbReference type="ARBA" id="ARBA00022723"/>
    </source>
</evidence>
<evidence type="ECO:0000259" key="14">
    <source>
        <dbReference type="Pfam" id="PF01292"/>
    </source>
</evidence>
<keyword evidence="4" id="KW-1003">Cell membrane</keyword>
<dbReference type="GO" id="GO:0046872">
    <property type="term" value="F:metal ion binding"/>
    <property type="evidence" value="ECO:0007669"/>
    <property type="project" value="UniProtKB-KW"/>
</dbReference>
<evidence type="ECO:0000256" key="12">
    <source>
        <dbReference type="ARBA" id="ARBA00037975"/>
    </source>
</evidence>